<proteinExistence type="predicted"/>
<reference evidence="2" key="1">
    <citation type="submission" date="2015-07" db="EMBL/GenBank/DDBJ databases">
        <authorList>
            <person name="Rodrigo-Torres Lidia"/>
            <person name="Arahal R.David."/>
        </authorList>
    </citation>
    <scope>NUCLEOTIDE SEQUENCE [LARGE SCALE GENOMIC DNA]</scope>
    <source>
        <strain evidence="2">CECT 5096</strain>
    </source>
</reference>
<dbReference type="STRING" id="311410.LA5095_00644"/>
<dbReference type="EMBL" id="CXWC01000011">
    <property type="protein sequence ID" value="CTQ73763.1"/>
    <property type="molecule type" value="Genomic_DNA"/>
</dbReference>
<organism evidence="1 2">
    <name type="scientific">Roseibium album</name>
    <dbReference type="NCBI Taxonomy" id="311410"/>
    <lineage>
        <taxon>Bacteria</taxon>
        <taxon>Pseudomonadati</taxon>
        <taxon>Pseudomonadota</taxon>
        <taxon>Alphaproteobacteria</taxon>
        <taxon>Hyphomicrobiales</taxon>
        <taxon>Stappiaceae</taxon>
        <taxon>Roseibium</taxon>
    </lineage>
</organism>
<sequence length="192" mass="20652">MSIASVPDEPARPSNSRFAYLRWGLLALIQLALISIPMVDRLQVQVSGTVVSLELVPVDPRDLLRGDYVIINLAIGRLSTDLPGADTVKSGHTVYVELARDGTASAQPVSMSQTPRQSGELVIAGTVTSVSDDKIWVDYGIDAFFLPEGEGRVIEKLDTSRVLLEVAIAEDGRSLPLTLLVDGEAFKSDGTF</sequence>
<keyword evidence="2" id="KW-1185">Reference proteome</keyword>
<evidence type="ECO:0000313" key="1">
    <source>
        <dbReference type="EMBL" id="CTQ73763.1"/>
    </source>
</evidence>
<dbReference type="GeneID" id="97671112"/>
<evidence type="ECO:0000313" key="2">
    <source>
        <dbReference type="Proteomes" id="UP000049983"/>
    </source>
</evidence>
<dbReference type="RefSeq" id="WP_055111850.1">
    <property type="nucleotide sequence ID" value="NZ_CANKXR010000005.1"/>
</dbReference>
<gene>
    <name evidence="1" type="ORF">LA5096_03784</name>
</gene>
<accession>A0A0M6ZW55</accession>
<dbReference type="Proteomes" id="UP000049983">
    <property type="component" value="Unassembled WGS sequence"/>
</dbReference>
<protein>
    <submittedName>
        <fullName evidence="1">Putative membrane-anchored protein</fullName>
    </submittedName>
</protein>
<name>A0A0M6ZW55_9HYPH</name>
<dbReference type="AlphaFoldDB" id="A0A0M6ZW55"/>
<dbReference type="Pfam" id="PF14345">
    <property type="entry name" value="GDYXXLXY"/>
    <property type="match status" value="1"/>
</dbReference>
<dbReference type="InterPro" id="IPR025833">
    <property type="entry name" value="GDYXXLXY"/>
</dbReference>